<comment type="caution">
    <text evidence="5">The sequence shown here is derived from an EMBL/GenBank/DDBJ whole genome shotgun (WGS) entry which is preliminary data.</text>
</comment>
<reference evidence="5 6" key="1">
    <citation type="submission" date="2019-09" db="EMBL/GenBank/DDBJ databases">
        <authorList>
            <consortium name="Pathogen Informatics"/>
        </authorList>
    </citation>
    <scope>NUCLEOTIDE SEQUENCE [LARGE SCALE GENOMIC DNA]</scope>
    <source>
        <strain evidence="5 6">EuSCAPE_IL010</strain>
    </source>
</reference>
<feature type="domain" description="Type I restriction modification DNA specificity" evidence="4">
    <location>
        <begin position="210"/>
        <end position="394"/>
    </location>
</feature>
<comment type="similarity">
    <text evidence="1">Belongs to the type-I restriction system S methylase family.</text>
</comment>
<evidence type="ECO:0000259" key="4">
    <source>
        <dbReference type="Pfam" id="PF01420"/>
    </source>
</evidence>
<evidence type="ECO:0000313" key="6">
    <source>
        <dbReference type="Proteomes" id="UP000259400"/>
    </source>
</evidence>
<dbReference type="EMBL" id="UJYZ02000036">
    <property type="protein sequence ID" value="VVK26830.1"/>
    <property type="molecule type" value="Genomic_DNA"/>
</dbReference>
<keyword evidence="3" id="KW-0238">DNA-binding</keyword>
<evidence type="ECO:0000313" key="5">
    <source>
        <dbReference type="EMBL" id="VVK26830.1"/>
    </source>
</evidence>
<evidence type="ECO:0000256" key="2">
    <source>
        <dbReference type="ARBA" id="ARBA00022747"/>
    </source>
</evidence>
<dbReference type="CDD" id="cd17250">
    <property type="entry name" value="RMtype1_S_Eco4255II_TRD2-CR2_like"/>
    <property type="match status" value="1"/>
</dbReference>
<dbReference type="SUPFAM" id="SSF116734">
    <property type="entry name" value="DNA methylase specificity domain"/>
    <property type="match status" value="2"/>
</dbReference>
<evidence type="ECO:0000256" key="3">
    <source>
        <dbReference type="ARBA" id="ARBA00023125"/>
    </source>
</evidence>
<dbReference type="PANTHER" id="PTHR43140">
    <property type="entry name" value="TYPE-1 RESTRICTION ENZYME ECOKI SPECIFICITY PROTEIN"/>
    <property type="match status" value="1"/>
</dbReference>
<keyword evidence="2" id="KW-0680">Restriction system</keyword>
<keyword evidence="6" id="KW-1185">Reference proteome</keyword>
<dbReference type="PANTHER" id="PTHR43140:SF1">
    <property type="entry name" value="TYPE I RESTRICTION ENZYME ECOKI SPECIFICITY SUBUNIT"/>
    <property type="match status" value="1"/>
</dbReference>
<dbReference type="InterPro" id="IPR051212">
    <property type="entry name" value="Type-I_RE_S_subunit"/>
</dbReference>
<organism evidence="5 6">
    <name type="scientific">Klebsiella quasivariicola</name>
    <dbReference type="NCBI Taxonomy" id="2026240"/>
    <lineage>
        <taxon>Bacteria</taxon>
        <taxon>Pseudomonadati</taxon>
        <taxon>Pseudomonadota</taxon>
        <taxon>Gammaproteobacteria</taxon>
        <taxon>Enterobacterales</taxon>
        <taxon>Enterobacteriaceae</taxon>
        <taxon>Klebsiella/Raoultella group</taxon>
        <taxon>Klebsiella</taxon>
        <taxon>Klebsiella pneumoniae complex</taxon>
    </lineage>
</organism>
<proteinExistence type="inferred from homology"/>
<feature type="domain" description="Type I restriction modification DNA specificity" evidence="4">
    <location>
        <begin position="19"/>
        <end position="189"/>
    </location>
</feature>
<sequence length="419" mass="47012">MSEMSFMERLFSGIEIKWKPLKKVAEIRSGWGFPNIYQGQSEGIYPFYKVSDMNSAGNETVMVSANNYVDDVVVKKLGIKLAPAGSVIFPKIGAAVATNKKRLLSVPSAYDNNVMGLIPGEEISPRFLFFWMQTINLSSLAHDSGAVPSIRKSEMEVLPIPVPPLQIQAEIIRVLDTFTALTAELTAELTARKKQYNYYRDQLLGFEEGDVEWKALGEIGEFIRGKRFTKADYVEDGIGAIHYGEIYTRYGVFTTHVISQIRNDMAKSLRYAEPGDVVITDVGETVEDVGKAVAWLGDEKVAIHDHCYAFRHSMNPKFVSYCMQTASFIAEKAKYVARTKVNTLLINGFAKIAIPVPYPNDLEKSLAEQARIVAILDKFDTLTNSISEGLPREIALRQKQYEYYRDLLLSFPKPEEVVA</sequence>
<gene>
    <name evidence="5" type="ORF">SAMEA3538468_04882</name>
</gene>
<accession>A0ABY6X5I0</accession>
<dbReference type="Gene3D" id="3.90.220.20">
    <property type="entry name" value="DNA methylase specificity domains"/>
    <property type="match status" value="2"/>
</dbReference>
<dbReference type="CDD" id="cd17268">
    <property type="entry name" value="RMtype1_S_Ara36733I_TRD1-CR1_like"/>
    <property type="match status" value="1"/>
</dbReference>
<evidence type="ECO:0000256" key="1">
    <source>
        <dbReference type="ARBA" id="ARBA00010923"/>
    </source>
</evidence>
<dbReference type="InterPro" id="IPR044946">
    <property type="entry name" value="Restrct_endonuc_typeI_TRD_sf"/>
</dbReference>
<dbReference type="InterPro" id="IPR000055">
    <property type="entry name" value="Restrct_endonuc_typeI_TRD"/>
</dbReference>
<dbReference type="Proteomes" id="UP000259400">
    <property type="component" value="Unassembled WGS sequence"/>
</dbReference>
<dbReference type="Pfam" id="PF01420">
    <property type="entry name" value="Methylase_S"/>
    <property type="match status" value="2"/>
</dbReference>
<protein>
    <submittedName>
        <fullName evidence="5">Type I restriction enzyme specificity protein MPN_089</fullName>
    </submittedName>
</protein>
<name>A0ABY6X5I0_9ENTR</name>